<name>A0A6C0EB99_9ZZZZ</name>
<evidence type="ECO:0000313" key="1">
    <source>
        <dbReference type="EMBL" id="QHT25891.1"/>
    </source>
</evidence>
<reference evidence="1" key="1">
    <citation type="journal article" date="2020" name="Nature">
        <title>Giant virus diversity and host interactions through global metagenomics.</title>
        <authorList>
            <person name="Schulz F."/>
            <person name="Roux S."/>
            <person name="Paez-Espino D."/>
            <person name="Jungbluth S."/>
            <person name="Walsh D.A."/>
            <person name="Denef V.J."/>
            <person name="McMahon K.D."/>
            <person name="Konstantinidis K.T."/>
            <person name="Eloe-Fadrosh E.A."/>
            <person name="Kyrpides N.C."/>
            <person name="Woyke T."/>
        </authorList>
    </citation>
    <scope>NUCLEOTIDE SEQUENCE</scope>
    <source>
        <strain evidence="1">GVMAG-M-3300023179-27</strain>
    </source>
</reference>
<dbReference type="InterPro" id="IPR011652">
    <property type="entry name" value="MORN_2"/>
</dbReference>
<dbReference type="SUPFAM" id="SSF82185">
    <property type="entry name" value="Histone H3 K4-specific methyltransferase SET7/9 N-terminal domain"/>
    <property type="match status" value="1"/>
</dbReference>
<evidence type="ECO:0008006" key="2">
    <source>
        <dbReference type="Google" id="ProtNLM"/>
    </source>
</evidence>
<accession>A0A6C0EB99</accession>
<dbReference type="Pfam" id="PF07661">
    <property type="entry name" value="MORN_2"/>
    <property type="match status" value="4"/>
</dbReference>
<dbReference type="EMBL" id="MN739776">
    <property type="protein sequence ID" value="QHT25891.1"/>
    <property type="molecule type" value="Genomic_DNA"/>
</dbReference>
<dbReference type="Gene3D" id="2.20.110.10">
    <property type="entry name" value="Histone H3 K4-specific methyltransferase SET7/9 N-terminal domain"/>
    <property type="match status" value="2"/>
</dbReference>
<dbReference type="AlphaFoldDB" id="A0A6C0EB99"/>
<organism evidence="1">
    <name type="scientific">viral metagenome</name>
    <dbReference type="NCBI Taxonomy" id="1070528"/>
    <lineage>
        <taxon>unclassified sequences</taxon>
        <taxon>metagenomes</taxon>
        <taxon>organismal metagenomes</taxon>
    </lineage>
</organism>
<proteinExistence type="predicted"/>
<protein>
    <recommendedName>
        <fullName evidence="2">MORN-repeat protein</fullName>
    </recommendedName>
</protein>
<sequence length="268" mass="31843">MDKLKIALASYLTDNKYVYWKVVNCIVVLEKLKNTITNESRSDVMCKEYALFRANQLSVVKIIDIMTQESFNGIKKRRYYEVGEIVEDYDYDENVNDVHSNGIFYFLRLEPAFYYNKKVDDNETYVQWYDNGQKKLECTLCDGMVQGKSFIWHRNGVKYAEYNNIDGKLEGKCLEWFDDGTLSIEWNFKNGLKNGIECHMHENGKKKFECTYADDKKNGKYEEWYDDGKMRTVTEYKNNMRHGKHIHWLPNGDIKIECHYENGKMIKN</sequence>